<feature type="domain" description="DUF6535" evidence="2">
    <location>
        <begin position="28"/>
        <end position="208"/>
    </location>
</feature>
<feature type="transmembrane region" description="Helical" evidence="1">
    <location>
        <begin position="215"/>
        <end position="240"/>
    </location>
</feature>
<accession>A0A8H6X7Q6</accession>
<feature type="transmembrane region" description="Helical" evidence="1">
    <location>
        <begin position="50"/>
        <end position="69"/>
    </location>
</feature>
<reference evidence="3" key="1">
    <citation type="submission" date="2020-05" db="EMBL/GenBank/DDBJ databases">
        <title>Mycena genomes resolve the evolution of fungal bioluminescence.</title>
        <authorList>
            <person name="Tsai I.J."/>
        </authorList>
    </citation>
    <scope>NUCLEOTIDE SEQUENCE</scope>
    <source>
        <strain evidence="3">CCC161011</strain>
    </source>
</reference>
<evidence type="ECO:0000259" key="2">
    <source>
        <dbReference type="Pfam" id="PF20153"/>
    </source>
</evidence>
<name>A0A8H6X7Q6_9AGAR</name>
<dbReference type="EMBL" id="JACAZI010000024">
    <property type="protein sequence ID" value="KAF7335539.1"/>
    <property type="molecule type" value="Genomic_DNA"/>
</dbReference>
<keyword evidence="1" id="KW-0812">Transmembrane</keyword>
<dbReference type="InterPro" id="IPR045338">
    <property type="entry name" value="DUF6535"/>
</dbReference>
<dbReference type="OrthoDB" id="3219854at2759"/>
<feature type="transmembrane region" description="Helical" evidence="1">
    <location>
        <begin position="189"/>
        <end position="208"/>
    </location>
</feature>
<keyword evidence="1" id="KW-1133">Transmembrane helix</keyword>
<evidence type="ECO:0000256" key="1">
    <source>
        <dbReference type="SAM" id="Phobius"/>
    </source>
</evidence>
<keyword evidence="1" id="KW-0472">Membrane</keyword>
<feature type="transmembrane region" description="Helical" evidence="1">
    <location>
        <begin position="121"/>
        <end position="144"/>
    </location>
</feature>
<dbReference type="Proteomes" id="UP000620124">
    <property type="component" value="Unassembled WGS sequence"/>
</dbReference>
<evidence type="ECO:0000313" key="3">
    <source>
        <dbReference type="EMBL" id="KAF7335539.1"/>
    </source>
</evidence>
<gene>
    <name evidence="3" type="ORF">MVEN_02207700</name>
</gene>
<organism evidence="3 4">
    <name type="scientific">Mycena venus</name>
    <dbReference type="NCBI Taxonomy" id="2733690"/>
    <lineage>
        <taxon>Eukaryota</taxon>
        <taxon>Fungi</taxon>
        <taxon>Dikarya</taxon>
        <taxon>Basidiomycota</taxon>
        <taxon>Agaricomycotina</taxon>
        <taxon>Agaricomycetes</taxon>
        <taxon>Agaricomycetidae</taxon>
        <taxon>Agaricales</taxon>
        <taxon>Marasmiineae</taxon>
        <taxon>Mycenaceae</taxon>
        <taxon>Mycena</taxon>
    </lineage>
</organism>
<dbReference type="AlphaFoldDB" id="A0A8H6X7Q6"/>
<protein>
    <recommendedName>
        <fullName evidence="2">DUF6535 domain-containing protein</fullName>
    </recommendedName>
</protein>
<dbReference type="Pfam" id="PF20153">
    <property type="entry name" value="DUF6535"/>
    <property type="match status" value="1"/>
</dbReference>
<proteinExistence type="predicted"/>
<evidence type="ECO:0000313" key="4">
    <source>
        <dbReference type="Proteomes" id="UP000620124"/>
    </source>
</evidence>
<comment type="caution">
    <text evidence="3">The sequence shown here is derived from an EMBL/GenBank/DDBJ whole genome shotgun (WGS) entry which is preliminary data.</text>
</comment>
<sequence>MASLAVTSIEADSLKNESGSDEACTKIWTVYTAEAEKHDKALMESWTRDMNGVLLFAALFSATLTAFIVESYQTLQPDPSDKIVALLATISRQISDGNASRVLIDGTPSVSFAPTTSHASISSIVCNILWFISLFLSLTCALLATLVEQWTRGFAQKTDRNQSPVIRAKIFSYLYSGLKAFGMHTLVDLIPLLLHTSLMMFFAGLVAFPIPINPVLVGVAATWTASIAVAYGLLTALPLFHPDSPYWTPLSGIIWRVLQAMTTLSSRNPTMRSDGAVGSMIGHIVKQATKASGDTKFRDVRALCWTAKTLMVIHWRSSSRDSLTPSGARKEGVIPMITSSPDYLTAGTHV</sequence>
<keyword evidence="4" id="KW-1185">Reference proteome</keyword>